<dbReference type="OrthoDB" id="7842083at2"/>
<sequence length="188" mass="21548">MPIPNFNISGILPPYLLGSSPAVQSDVSPYKSTLVDFVNFFNTSPPRKNLLEGFLKHRIELKKLGIVDGFQWIDGSFVEEVEKIRSKDPSDVDLITFAYRPPGIPNDLEWQKIINSNLAIFHPQFSKKHFNCDAYYIDLNLKSDYIARQTSYWFGLFTHQKITDAWKGIVEINLIDDESVILHQLQGS</sequence>
<dbReference type="EMBL" id="RQHW01000043">
    <property type="protein sequence ID" value="TGN18858.1"/>
    <property type="molecule type" value="Genomic_DNA"/>
</dbReference>
<keyword evidence="2" id="KW-1185">Reference proteome</keyword>
<dbReference type="RefSeq" id="WP_135760792.1">
    <property type="nucleotide sequence ID" value="NZ_RQHW01000043.1"/>
</dbReference>
<dbReference type="InterPro" id="IPR053860">
    <property type="entry name" value="DUF6932"/>
</dbReference>
<evidence type="ECO:0000313" key="1">
    <source>
        <dbReference type="EMBL" id="TGN18858.1"/>
    </source>
</evidence>
<accession>A0A4R9M267</accession>
<evidence type="ECO:0000313" key="2">
    <source>
        <dbReference type="Proteomes" id="UP000298058"/>
    </source>
</evidence>
<name>A0A4R9M267_9LEPT</name>
<comment type="caution">
    <text evidence="1">The sequence shown here is derived from an EMBL/GenBank/DDBJ whole genome shotgun (WGS) entry which is preliminary data.</text>
</comment>
<dbReference type="Pfam" id="PF22014">
    <property type="entry name" value="DUF6932"/>
    <property type="match status" value="1"/>
</dbReference>
<dbReference type="AlphaFoldDB" id="A0A4R9M267"/>
<protein>
    <submittedName>
        <fullName evidence="1">Uncharacterized protein</fullName>
    </submittedName>
</protein>
<gene>
    <name evidence="1" type="ORF">EHS15_11835</name>
</gene>
<proteinExistence type="predicted"/>
<organism evidence="1 2">
    <name type="scientific">Leptospira idonii</name>
    <dbReference type="NCBI Taxonomy" id="1193500"/>
    <lineage>
        <taxon>Bacteria</taxon>
        <taxon>Pseudomonadati</taxon>
        <taxon>Spirochaetota</taxon>
        <taxon>Spirochaetia</taxon>
        <taxon>Leptospirales</taxon>
        <taxon>Leptospiraceae</taxon>
        <taxon>Leptospira</taxon>
    </lineage>
</organism>
<dbReference type="Proteomes" id="UP000298058">
    <property type="component" value="Unassembled WGS sequence"/>
</dbReference>
<reference evidence="1" key="1">
    <citation type="journal article" date="2019" name="PLoS Negl. Trop. Dis.">
        <title>Revisiting the worldwide diversity of Leptospira species in the environment.</title>
        <authorList>
            <person name="Vincent A.T."/>
            <person name="Schiettekatte O."/>
            <person name="Bourhy P."/>
            <person name="Veyrier F.J."/>
            <person name="Picardeau M."/>
        </authorList>
    </citation>
    <scope>NUCLEOTIDE SEQUENCE [LARGE SCALE GENOMIC DNA]</scope>
    <source>
        <strain evidence="1">201300427</strain>
    </source>
</reference>